<keyword evidence="3" id="KW-1185">Reference proteome</keyword>
<gene>
    <name evidence="2" type="ORF">F511_39316</name>
</gene>
<feature type="region of interest" description="Disordered" evidence="1">
    <location>
        <begin position="60"/>
        <end position="86"/>
    </location>
</feature>
<dbReference type="AlphaFoldDB" id="A0A2Z7BQ24"/>
<dbReference type="EMBL" id="KV005133">
    <property type="protein sequence ID" value="KZV34218.1"/>
    <property type="molecule type" value="Genomic_DNA"/>
</dbReference>
<evidence type="ECO:0000256" key="1">
    <source>
        <dbReference type="SAM" id="MobiDB-lite"/>
    </source>
</evidence>
<name>A0A2Z7BQ24_9LAMI</name>
<protein>
    <submittedName>
        <fullName evidence="2">Uncharacterized protein</fullName>
    </submittedName>
</protein>
<evidence type="ECO:0000313" key="3">
    <source>
        <dbReference type="Proteomes" id="UP000250235"/>
    </source>
</evidence>
<evidence type="ECO:0000313" key="2">
    <source>
        <dbReference type="EMBL" id="KZV34218.1"/>
    </source>
</evidence>
<sequence length="86" mass="9781">MTYATRDAMHVRVMRATRSTVMANQDALRPPTTTYPGHNKLRGTRATRWILNALPHEYDAQTTPREYNSKSKHRNAIAGKRSQGSI</sequence>
<organism evidence="2 3">
    <name type="scientific">Dorcoceras hygrometricum</name>
    <dbReference type="NCBI Taxonomy" id="472368"/>
    <lineage>
        <taxon>Eukaryota</taxon>
        <taxon>Viridiplantae</taxon>
        <taxon>Streptophyta</taxon>
        <taxon>Embryophyta</taxon>
        <taxon>Tracheophyta</taxon>
        <taxon>Spermatophyta</taxon>
        <taxon>Magnoliopsida</taxon>
        <taxon>eudicotyledons</taxon>
        <taxon>Gunneridae</taxon>
        <taxon>Pentapetalae</taxon>
        <taxon>asterids</taxon>
        <taxon>lamiids</taxon>
        <taxon>Lamiales</taxon>
        <taxon>Gesneriaceae</taxon>
        <taxon>Didymocarpoideae</taxon>
        <taxon>Trichosporeae</taxon>
        <taxon>Loxocarpinae</taxon>
        <taxon>Dorcoceras</taxon>
    </lineage>
</organism>
<proteinExistence type="predicted"/>
<accession>A0A2Z7BQ24</accession>
<reference evidence="2 3" key="1">
    <citation type="journal article" date="2015" name="Proc. Natl. Acad. Sci. U.S.A.">
        <title>The resurrection genome of Boea hygrometrica: A blueprint for survival of dehydration.</title>
        <authorList>
            <person name="Xiao L."/>
            <person name="Yang G."/>
            <person name="Zhang L."/>
            <person name="Yang X."/>
            <person name="Zhao S."/>
            <person name="Ji Z."/>
            <person name="Zhou Q."/>
            <person name="Hu M."/>
            <person name="Wang Y."/>
            <person name="Chen M."/>
            <person name="Xu Y."/>
            <person name="Jin H."/>
            <person name="Xiao X."/>
            <person name="Hu G."/>
            <person name="Bao F."/>
            <person name="Hu Y."/>
            <person name="Wan P."/>
            <person name="Li L."/>
            <person name="Deng X."/>
            <person name="Kuang T."/>
            <person name="Xiang C."/>
            <person name="Zhu J.K."/>
            <person name="Oliver M.J."/>
            <person name="He Y."/>
        </authorList>
    </citation>
    <scope>NUCLEOTIDE SEQUENCE [LARGE SCALE GENOMIC DNA]</scope>
    <source>
        <strain evidence="3">cv. XS01</strain>
    </source>
</reference>
<dbReference type="Proteomes" id="UP000250235">
    <property type="component" value="Unassembled WGS sequence"/>
</dbReference>